<dbReference type="Proteomes" id="UP000324222">
    <property type="component" value="Unassembled WGS sequence"/>
</dbReference>
<keyword evidence="3" id="KW-1185">Reference proteome</keyword>
<evidence type="ECO:0000313" key="2">
    <source>
        <dbReference type="EMBL" id="MPC30635.1"/>
    </source>
</evidence>
<dbReference type="AlphaFoldDB" id="A0A5B7EBB0"/>
<proteinExistence type="predicted"/>
<organism evidence="2 3">
    <name type="scientific">Portunus trituberculatus</name>
    <name type="common">Swimming crab</name>
    <name type="synonym">Neptunus trituberculatus</name>
    <dbReference type="NCBI Taxonomy" id="210409"/>
    <lineage>
        <taxon>Eukaryota</taxon>
        <taxon>Metazoa</taxon>
        <taxon>Ecdysozoa</taxon>
        <taxon>Arthropoda</taxon>
        <taxon>Crustacea</taxon>
        <taxon>Multicrustacea</taxon>
        <taxon>Malacostraca</taxon>
        <taxon>Eumalacostraca</taxon>
        <taxon>Eucarida</taxon>
        <taxon>Decapoda</taxon>
        <taxon>Pleocyemata</taxon>
        <taxon>Brachyura</taxon>
        <taxon>Eubrachyura</taxon>
        <taxon>Portunoidea</taxon>
        <taxon>Portunidae</taxon>
        <taxon>Portuninae</taxon>
        <taxon>Portunus</taxon>
    </lineage>
</organism>
<comment type="caution">
    <text evidence="2">The sequence shown here is derived from an EMBL/GenBank/DDBJ whole genome shotgun (WGS) entry which is preliminary data.</text>
</comment>
<feature type="region of interest" description="Disordered" evidence="1">
    <location>
        <begin position="9"/>
        <end position="39"/>
    </location>
</feature>
<dbReference type="EMBL" id="VSRR010002290">
    <property type="protein sequence ID" value="MPC30635.1"/>
    <property type="molecule type" value="Genomic_DNA"/>
</dbReference>
<sequence length="112" mass="12664">MDGWVQVPYGLTQLPPRAPPFHNLSHSGSTKRPSTPPRSWAANRNLQLPVVAGPVKEDITWDGQTAENARSFFLMTFFHTAREVEEETFVAPLPLSCRAYLITLHFFLQEAK</sequence>
<accession>A0A5B7EBB0</accession>
<name>A0A5B7EBB0_PORTR</name>
<evidence type="ECO:0000313" key="3">
    <source>
        <dbReference type="Proteomes" id="UP000324222"/>
    </source>
</evidence>
<feature type="compositionally biased region" description="Polar residues" evidence="1">
    <location>
        <begin position="24"/>
        <end position="33"/>
    </location>
</feature>
<evidence type="ECO:0000256" key="1">
    <source>
        <dbReference type="SAM" id="MobiDB-lite"/>
    </source>
</evidence>
<protein>
    <submittedName>
        <fullName evidence="2">Uncharacterized protein</fullName>
    </submittedName>
</protein>
<gene>
    <name evidence="2" type="ORF">E2C01_023903</name>
</gene>
<reference evidence="2 3" key="1">
    <citation type="submission" date="2019-05" db="EMBL/GenBank/DDBJ databases">
        <title>Another draft genome of Portunus trituberculatus and its Hox gene families provides insights of decapod evolution.</title>
        <authorList>
            <person name="Jeong J.-H."/>
            <person name="Song I."/>
            <person name="Kim S."/>
            <person name="Choi T."/>
            <person name="Kim D."/>
            <person name="Ryu S."/>
            <person name="Kim W."/>
        </authorList>
    </citation>
    <scope>NUCLEOTIDE SEQUENCE [LARGE SCALE GENOMIC DNA]</scope>
    <source>
        <tissue evidence="2">Muscle</tissue>
    </source>
</reference>